<name>W7D4Q4_9LIST</name>
<dbReference type="InterPro" id="IPR007737">
    <property type="entry name" value="Mga_HTH"/>
</dbReference>
<dbReference type="InterPro" id="IPR050661">
    <property type="entry name" value="BglG_antiterminators"/>
</dbReference>
<dbReference type="Pfam" id="PF05043">
    <property type="entry name" value="Mga"/>
    <property type="match status" value="1"/>
</dbReference>
<dbReference type="OrthoDB" id="2260273at2"/>
<dbReference type="PANTHER" id="PTHR30185">
    <property type="entry name" value="CRYPTIC BETA-GLUCOSIDE BGL OPERON ANTITERMINATOR"/>
    <property type="match status" value="1"/>
</dbReference>
<proteinExistence type="predicted"/>
<feature type="domain" description="Mga helix-turn-helix" evidence="3">
    <location>
        <begin position="75"/>
        <end position="160"/>
    </location>
</feature>
<gene>
    <name evidence="4" type="ORF">PRIP_14902</name>
</gene>
<evidence type="ECO:0000313" key="5">
    <source>
        <dbReference type="Proteomes" id="UP000019248"/>
    </source>
</evidence>
<dbReference type="PATRIC" id="fig|1265816.5.peg.2944"/>
<dbReference type="EMBL" id="AODL01000031">
    <property type="protein sequence ID" value="EUJ42836.1"/>
    <property type="molecule type" value="Genomic_DNA"/>
</dbReference>
<keyword evidence="2" id="KW-0804">Transcription</keyword>
<evidence type="ECO:0000256" key="1">
    <source>
        <dbReference type="ARBA" id="ARBA00023015"/>
    </source>
</evidence>
<dbReference type="Proteomes" id="UP000019248">
    <property type="component" value="Unassembled WGS sequence"/>
</dbReference>
<evidence type="ECO:0000313" key="4">
    <source>
        <dbReference type="EMBL" id="EUJ42836.1"/>
    </source>
</evidence>
<dbReference type="AlphaFoldDB" id="W7D4Q4"/>
<dbReference type="RefSeq" id="WP_036101838.1">
    <property type="nucleotide sequence ID" value="NZ_AODL01000031.1"/>
</dbReference>
<comment type="caution">
    <text evidence="4">The sequence shown here is derived from an EMBL/GenBank/DDBJ whole genome shotgun (WGS) entry which is preliminary data.</text>
</comment>
<protein>
    <submittedName>
        <fullName evidence="4">Mga helix-turn-helix domain-containing protein</fullName>
    </submittedName>
</protein>
<dbReference type="PANTHER" id="PTHR30185:SF12">
    <property type="entry name" value="TRANSCRIPTIONAL REGULATOR MANR"/>
    <property type="match status" value="1"/>
</dbReference>
<evidence type="ECO:0000259" key="3">
    <source>
        <dbReference type="Pfam" id="PF05043"/>
    </source>
</evidence>
<organism evidence="4 5">
    <name type="scientific">Listeria riparia FSL S10-1204</name>
    <dbReference type="NCBI Taxonomy" id="1265816"/>
    <lineage>
        <taxon>Bacteria</taxon>
        <taxon>Bacillati</taxon>
        <taxon>Bacillota</taxon>
        <taxon>Bacilli</taxon>
        <taxon>Bacillales</taxon>
        <taxon>Listeriaceae</taxon>
        <taxon>Listeria</taxon>
    </lineage>
</organism>
<accession>W7D4Q4</accession>
<keyword evidence="5" id="KW-1185">Reference proteome</keyword>
<evidence type="ECO:0000256" key="2">
    <source>
        <dbReference type="ARBA" id="ARBA00023163"/>
    </source>
</evidence>
<sequence length="481" mass="56813">MNALFDKEKNKMIQIMLYSLDSPKIAFKQMLRDLEISTASAYSYLEQLNTFFISIDDTSYFKTENHMLLFVRSKNFTLHKLLIHLFETSLSSFIFFSIFSEEQSSVSDVAKKASVSRATIYNKIKQLNKWLIPKELKIIYKPLTIVGSEQTIRRFFHELFWTIYKSEKIPLPIEYDKATLEIEIIERQLHNTFSIVEKLWLMHWITILAKRRSQHRFVDGLVPLTFTKRSRRHVIAKREEIPDSFYQNEVHFELSIIESFLVSDHPFSPFLNEFILFHQARHTEEWSIFHEIMDALFQHNIPSFISGNTLLKARVLSLIIRSSNPHFDSTDFIPQLESPQKKCLYLGLFNNLEKALSSSKCSSYYYKIRNKKALVLGIYDALITCSEIKNYEPPIYIRVDVLSWDKKVQIQHKLRTSFPYNILFDTTDASPFTPDLLISDFYLSEFSSYPFEYYLVNEAITDFDKIELEKIIYSILHTKIN</sequence>
<reference evidence="4 5" key="1">
    <citation type="journal article" date="2014" name="Int. J. Syst. Evol. Microbiol.">
        <title>Listeria floridensis sp. nov., Listeria aquatica sp. nov., Listeria cornellensis sp. nov., Listeria riparia sp. nov. and Listeria grandensis sp. nov., from agricultural and natural environments.</title>
        <authorList>
            <person name="den Bakker H.C."/>
            <person name="Warchocki S."/>
            <person name="Wright E.M."/>
            <person name="Allred A.F."/>
            <person name="Ahlstrom C."/>
            <person name="Manuel C.S."/>
            <person name="Stasiewicz M.J."/>
            <person name="Burrell A."/>
            <person name="Roof S."/>
            <person name="Strawn L."/>
            <person name="Fortes E.D."/>
            <person name="Nightingale K.K."/>
            <person name="Kephart D."/>
            <person name="Wiedmann M."/>
        </authorList>
    </citation>
    <scope>NUCLEOTIDE SEQUENCE [LARGE SCALE GENOMIC DNA]</scope>
    <source>
        <strain evidence="4 5">FSL S10-1204</strain>
    </source>
</reference>
<keyword evidence="1" id="KW-0805">Transcription regulation</keyword>